<dbReference type="GO" id="GO:0005524">
    <property type="term" value="F:ATP binding"/>
    <property type="evidence" value="ECO:0007669"/>
    <property type="project" value="UniProtKB-UniRule"/>
</dbReference>
<dbReference type="Pfam" id="PF00069">
    <property type="entry name" value="Pkinase"/>
    <property type="match status" value="1"/>
</dbReference>
<evidence type="ECO:0000313" key="11">
    <source>
        <dbReference type="Proteomes" id="UP000272729"/>
    </source>
</evidence>
<dbReference type="CDD" id="cd14014">
    <property type="entry name" value="STKc_PknB_like"/>
    <property type="match status" value="1"/>
</dbReference>
<dbReference type="InterPro" id="IPR008266">
    <property type="entry name" value="Tyr_kinase_AS"/>
</dbReference>
<dbReference type="Proteomes" id="UP000272729">
    <property type="component" value="Unassembled WGS sequence"/>
</dbReference>
<evidence type="ECO:0000256" key="5">
    <source>
        <dbReference type="ARBA" id="ARBA00022777"/>
    </source>
</evidence>
<dbReference type="RefSeq" id="WP_246030135.1">
    <property type="nucleotide sequence ID" value="NZ_JBIUBA010000026.1"/>
</dbReference>
<feature type="region of interest" description="Disordered" evidence="8">
    <location>
        <begin position="264"/>
        <end position="295"/>
    </location>
</feature>
<dbReference type="Gene3D" id="3.20.20.80">
    <property type="entry name" value="Glycosidases"/>
    <property type="match status" value="1"/>
</dbReference>
<dbReference type="PROSITE" id="PS00107">
    <property type="entry name" value="PROTEIN_KINASE_ATP"/>
    <property type="match status" value="1"/>
</dbReference>
<evidence type="ECO:0000256" key="2">
    <source>
        <dbReference type="ARBA" id="ARBA00022527"/>
    </source>
</evidence>
<evidence type="ECO:0000256" key="4">
    <source>
        <dbReference type="ARBA" id="ARBA00022741"/>
    </source>
</evidence>
<accession>A0A495XM79</accession>
<evidence type="ECO:0000313" key="10">
    <source>
        <dbReference type="EMBL" id="RKT75012.1"/>
    </source>
</evidence>
<dbReference type="InterPro" id="IPR017441">
    <property type="entry name" value="Protein_kinase_ATP_BS"/>
</dbReference>
<keyword evidence="5 10" id="KW-0418">Kinase</keyword>
<dbReference type="InterPro" id="IPR000719">
    <property type="entry name" value="Prot_kinase_dom"/>
</dbReference>
<sequence length="597" mass="63366">MRSGDVIAGRYRLEDLVGAGGMGVVWRATDLELRRVVALKRAGGGDGEDIRREARIGAGLHHPHVISVFDAVVEDEQRWLVMEYLPARSLAEITRADGPLAPDEAGRVGAQIATALAAMHAKGMVHRDVTPANVLVTEEGTAKLADLGVASWGQVTFTGTERTAGTPGYLAPETVAGLSATPATDVYALGVTLSTAVEGHPRADPRLAGVLARMTDRDPDRRPGAEQAARLLTGSGRAVSRRLLLTGGLGVAAALVATYAVTSSRSGGTSAPGGASAPGGTPTGGESRRQGSGLLPADGQAKLLYGVGDQINTALAFDLVRDAPVRMLTTNYHKPGDLTKLQRARDTLIADAYAQGYALHVVVANWEGDDPEIPVDTKYGVGCGRPHPLSPDFLRHMRTLARTFAGRPDGPPLYVTLFNEVNKFACVDGSYAANPQTTAYYDALQDHYLEARQAIREEAPNALVAMGWDAWQANDDDPSTGAGPAMFERFADTLAASDFQSVLAKQPDGNVERVRGCVRALGTYGPVMVAAYGNQSTPAKVVTEDVWALLTDESIAELVGHRLFAWNFNTDQVLAKAGQSTVDYVKDVVRRTGREPR</sequence>
<dbReference type="AlphaFoldDB" id="A0A495XM79"/>
<dbReference type="PANTHER" id="PTHR43289:SF6">
    <property type="entry name" value="SERINE_THREONINE-PROTEIN KINASE NEKL-3"/>
    <property type="match status" value="1"/>
</dbReference>
<keyword evidence="6 7" id="KW-0067">ATP-binding</keyword>
<feature type="domain" description="Protein kinase" evidence="9">
    <location>
        <begin position="11"/>
        <end position="244"/>
    </location>
</feature>
<evidence type="ECO:0000256" key="8">
    <source>
        <dbReference type="SAM" id="MobiDB-lite"/>
    </source>
</evidence>
<dbReference type="PROSITE" id="PS00109">
    <property type="entry name" value="PROTEIN_KINASE_TYR"/>
    <property type="match status" value="1"/>
</dbReference>
<dbReference type="PANTHER" id="PTHR43289">
    <property type="entry name" value="MITOGEN-ACTIVATED PROTEIN KINASE KINASE KINASE 20-RELATED"/>
    <property type="match status" value="1"/>
</dbReference>
<dbReference type="EMBL" id="RBXR01000001">
    <property type="protein sequence ID" value="RKT75012.1"/>
    <property type="molecule type" value="Genomic_DNA"/>
</dbReference>
<evidence type="ECO:0000256" key="6">
    <source>
        <dbReference type="ARBA" id="ARBA00022840"/>
    </source>
</evidence>
<dbReference type="SUPFAM" id="SSF51445">
    <property type="entry name" value="(Trans)glycosidases"/>
    <property type="match status" value="1"/>
</dbReference>
<reference evidence="10 11" key="1">
    <citation type="submission" date="2018-10" db="EMBL/GenBank/DDBJ databases">
        <title>Sequencing the genomes of 1000 actinobacteria strains.</title>
        <authorList>
            <person name="Klenk H.-P."/>
        </authorList>
    </citation>
    <scope>NUCLEOTIDE SEQUENCE [LARGE SCALE GENOMIC DNA]</scope>
    <source>
        <strain evidence="10 11">DSM 43911</strain>
    </source>
</reference>
<protein>
    <recommendedName>
        <fullName evidence="1">non-specific serine/threonine protein kinase</fullName>
        <ecNumber evidence="1">2.7.11.1</ecNumber>
    </recommendedName>
</protein>
<keyword evidence="2" id="KW-0723">Serine/threonine-protein kinase</keyword>
<dbReference type="GO" id="GO:0004674">
    <property type="term" value="F:protein serine/threonine kinase activity"/>
    <property type="evidence" value="ECO:0007669"/>
    <property type="project" value="UniProtKB-KW"/>
</dbReference>
<organism evidence="10 11">
    <name type="scientific">Saccharothrix variisporea</name>
    <dbReference type="NCBI Taxonomy" id="543527"/>
    <lineage>
        <taxon>Bacteria</taxon>
        <taxon>Bacillati</taxon>
        <taxon>Actinomycetota</taxon>
        <taxon>Actinomycetes</taxon>
        <taxon>Pseudonocardiales</taxon>
        <taxon>Pseudonocardiaceae</taxon>
        <taxon>Saccharothrix</taxon>
    </lineage>
</organism>
<proteinExistence type="predicted"/>
<evidence type="ECO:0000256" key="1">
    <source>
        <dbReference type="ARBA" id="ARBA00012513"/>
    </source>
</evidence>
<keyword evidence="3" id="KW-0808">Transferase</keyword>
<feature type="compositionally biased region" description="Low complexity" evidence="8">
    <location>
        <begin position="264"/>
        <end position="280"/>
    </location>
</feature>
<evidence type="ECO:0000259" key="9">
    <source>
        <dbReference type="PROSITE" id="PS50011"/>
    </source>
</evidence>
<name>A0A495XM79_9PSEU</name>
<dbReference type="SUPFAM" id="SSF56112">
    <property type="entry name" value="Protein kinase-like (PK-like)"/>
    <property type="match status" value="1"/>
</dbReference>
<dbReference type="Gene3D" id="1.10.510.10">
    <property type="entry name" value="Transferase(Phosphotransferase) domain 1"/>
    <property type="match status" value="1"/>
</dbReference>
<evidence type="ECO:0000256" key="7">
    <source>
        <dbReference type="PROSITE-ProRule" id="PRU10141"/>
    </source>
</evidence>
<dbReference type="PROSITE" id="PS50011">
    <property type="entry name" value="PROTEIN_KINASE_DOM"/>
    <property type="match status" value="1"/>
</dbReference>
<gene>
    <name evidence="10" type="ORF">DFJ66_8388</name>
</gene>
<keyword evidence="4 7" id="KW-0547">Nucleotide-binding</keyword>
<keyword evidence="11" id="KW-1185">Reference proteome</keyword>
<feature type="binding site" evidence="7">
    <location>
        <position position="40"/>
    </location>
    <ligand>
        <name>ATP</name>
        <dbReference type="ChEBI" id="CHEBI:30616"/>
    </ligand>
</feature>
<evidence type="ECO:0000256" key="3">
    <source>
        <dbReference type="ARBA" id="ARBA00022679"/>
    </source>
</evidence>
<comment type="caution">
    <text evidence="10">The sequence shown here is derived from an EMBL/GenBank/DDBJ whole genome shotgun (WGS) entry which is preliminary data.</text>
</comment>
<dbReference type="InterPro" id="IPR011009">
    <property type="entry name" value="Kinase-like_dom_sf"/>
</dbReference>
<dbReference type="EC" id="2.7.11.1" evidence="1"/>
<dbReference type="InterPro" id="IPR017853">
    <property type="entry name" value="GH"/>
</dbReference>